<dbReference type="SUPFAM" id="SSF52833">
    <property type="entry name" value="Thioredoxin-like"/>
    <property type="match status" value="1"/>
</dbReference>
<evidence type="ECO:0000313" key="1">
    <source>
        <dbReference type="EMBL" id="TFK40209.1"/>
    </source>
</evidence>
<proteinExistence type="predicted"/>
<protein>
    <submittedName>
        <fullName evidence="1">AhpC/TSA antioxidant enzyme-domain-containing protein</fullName>
    </submittedName>
</protein>
<keyword evidence="2" id="KW-1185">Reference proteome</keyword>
<organism evidence="1 2">
    <name type="scientific">Crucibulum laeve</name>
    <dbReference type="NCBI Taxonomy" id="68775"/>
    <lineage>
        <taxon>Eukaryota</taxon>
        <taxon>Fungi</taxon>
        <taxon>Dikarya</taxon>
        <taxon>Basidiomycota</taxon>
        <taxon>Agaricomycotina</taxon>
        <taxon>Agaricomycetes</taxon>
        <taxon>Agaricomycetidae</taxon>
        <taxon>Agaricales</taxon>
        <taxon>Agaricineae</taxon>
        <taxon>Nidulariaceae</taxon>
        <taxon>Crucibulum</taxon>
    </lineage>
</organism>
<evidence type="ECO:0000313" key="2">
    <source>
        <dbReference type="Proteomes" id="UP000308652"/>
    </source>
</evidence>
<dbReference type="PANTHER" id="PTHR28630:SF3">
    <property type="entry name" value="PEROXIREDOXIN-LIKE 2C"/>
    <property type="match status" value="1"/>
</dbReference>
<dbReference type="Proteomes" id="UP000308652">
    <property type="component" value="Unassembled WGS sequence"/>
</dbReference>
<dbReference type="EMBL" id="ML213597">
    <property type="protein sequence ID" value="TFK40209.1"/>
    <property type="molecule type" value="Genomic_DNA"/>
</dbReference>
<dbReference type="InterPro" id="IPR036249">
    <property type="entry name" value="Thioredoxin-like_sf"/>
</dbReference>
<reference evidence="1 2" key="1">
    <citation type="journal article" date="2019" name="Nat. Ecol. Evol.">
        <title>Megaphylogeny resolves global patterns of mushroom evolution.</title>
        <authorList>
            <person name="Varga T."/>
            <person name="Krizsan K."/>
            <person name="Foldi C."/>
            <person name="Dima B."/>
            <person name="Sanchez-Garcia M."/>
            <person name="Sanchez-Ramirez S."/>
            <person name="Szollosi G.J."/>
            <person name="Szarkandi J.G."/>
            <person name="Papp V."/>
            <person name="Albert L."/>
            <person name="Andreopoulos W."/>
            <person name="Angelini C."/>
            <person name="Antonin V."/>
            <person name="Barry K.W."/>
            <person name="Bougher N.L."/>
            <person name="Buchanan P."/>
            <person name="Buyck B."/>
            <person name="Bense V."/>
            <person name="Catcheside P."/>
            <person name="Chovatia M."/>
            <person name="Cooper J."/>
            <person name="Damon W."/>
            <person name="Desjardin D."/>
            <person name="Finy P."/>
            <person name="Geml J."/>
            <person name="Haridas S."/>
            <person name="Hughes K."/>
            <person name="Justo A."/>
            <person name="Karasinski D."/>
            <person name="Kautmanova I."/>
            <person name="Kiss B."/>
            <person name="Kocsube S."/>
            <person name="Kotiranta H."/>
            <person name="LaButti K.M."/>
            <person name="Lechner B.E."/>
            <person name="Liimatainen K."/>
            <person name="Lipzen A."/>
            <person name="Lukacs Z."/>
            <person name="Mihaltcheva S."/>
            <person name="Morgado L.N."/>
            <person name="Niskanen T."/>
            <person name="Noordeloos M.E."/>
            <person name="Ohm R.A."/>
            <person name="Ortiz-Santana B."/>
            <person name="Ovrebo C."/>
            <person name="Racz N."/>
            <person name="Riley R."/>
            <person name="Savchenko A."/>
            <person name="Shiryaev A."/>
            <person name="Soop K."/>
            <person name="Spirin V."/>
            <person name="Szebenyi C."/>
            <person name="Tomsovsky M."/>
            <person name="Tulloss R.E."/>
            <person name="Uehling J."/>
            <person name="Grigoriev I.V."/>
            <person name="Vagvolgyi C."/>
            <person name="Papp T."/>
            <person name="Martin F.M."/>
            <person name="Miettinen O."/>
            <person name="Hibbett D.S."/>
            <person name="Nagy L.G."/>
        </authorList>
    </citation>
    <scope>NUCLEOTIDE SEQUENCE [LARGE SCALE GENOMIC DNA]</scope>
    <source>
        <strain evidence="1 2">CBS 166.37</strain>
    </source>
</reference>
<accession>A0A5C3M457</accession>
<gene>
    <name evidence="1" type="ORF">BDQ12DRAFT_561527</name>
</gene>
<dbReference type="PANTHER" id="PTHR28630">
    <property type="match status" value="1"/>
</dbReference>
<dbReference type="STRING" id="68775.A0A5C3M457"/>
<dbReference type="CDD" id="cd02970">
    <property type="entry name" value="PRX_like2"/>
    <property type="match status" value="1"/>
</dbReference>
<dbReference type="InterPro" id="IPR032801">
    <property type="entry name" value="PXL2A/B/C"/>
</dbReference>
<feature type="non-terminal residue" evidence="1">
    <location>
        <position position="1"/>
    </location>
</feature>
<dbReference type="AlphaFoldDB" id="A0A5C3M457"/>
<sequence>VATLPIIDETGRTLPFGSLFASQRAIVVFIRHFWCPLCQDYLSSVTSLVRPELLSYDGEKRKSMQLVVIGNGAPGLIKKYRQMIGLPFNMYSDPTLAIYSALGMESKSTVVVRRDRGYVKHGSMAGIAVAFVRAIKVGMPVWEKGGNVAQLGGEFVLGPGLTCLYAHRMQSSKGHAPIQD</sequence>
<dbReference type="Pfam" id="PF13911">
    <property type="entry name" value="AhpC-TSA_2"/>
    <property type="match status" value="1"/>
</dbReference>
<dbReference type="OrthoDB" id="40334at2759"/>
<name>A0A5C3M457_9AGAR</name>
<dbReference type="Gene3D" id="3.40.30.10">
    <property type="entry name" value="Glutaredoxin"/>
    <property type="match status" value="1"/>
</dbReference>
<feature type="non-terminal residue" evidence="1">
    <location>
        <position position="180"/>
    </location>
</feature>